<feature type="compositionally biased region" description="Basic and acidic residues" evidence="8">
    <location>
        <begin position="501"/>
        <end position="519"/>
    </location>
</feature>
<keyword evidence="5 7" id="KW-0653">Protein transport</keyword>
<feature type="compositionally biased region" description="Acidic residues" evidence="8">
    <location>
        <begin position="546"/>
        <end position="563"/>
    </location>
</feature>
<comment type="function">
    <text evidence="7">Acts as an adapter for the XPO1/CRM1-mediated export of the 60S ribosomal subunit.</text>
</comment>
<dbReference type="EMBL" id="HBIX01003753">
    <property type="protein sequence ID" value="CAE0710185.1"/>
    <property type="molecule type" value="Transcribed_RNA"/>
</dbReference>
<evidence type="ECO:0000256" key="7">
    <source>
        <dbReference type="RuleBase" id="RU364108"/>
    </source>
</evidence>
<proteinExistence type="inferred from homology"/>
<keyword evidence="4 7" id="KW-0963">Cytoplasm</keyword>
<evidence type="ECO:0000256" key="8">
    <source>
        <dbReference type="SAM" id="MobiDB-lite"/>
    </source>
</evidence>
<evidence type="ECO:0000256" key="1">
    <source>
        <dbReference type="ARBA" id="ARBA00009794"/>
    </source>
</evidence>
<feature type="domain" description="60S ribosomal export protein NMD3 OB-fold" evidence="10">
    <location>
        <begin position="350"/>
        <end position="423"/>
    </location>
</feature>
<evidence type="ECO:0000256" key="2">
    <source>
        <dbReference type="ARBA" id="ARBA00017035"/>
    </source>
</evidence>
<evidence type="ECO:0000256" key="4">
    <source>
        <dbReference type="ARBA" id="ARBA00022490"/>
    </source>
</evidence>
<dbReference type="GO" id="GO:0043023">
    <property type="term" value="F:ribosomal large subunit binding"/>
    <property type="evidence" value="ECO:0007669"/>
    <property type="project" value="InterPro"/>
</dbReference>
<feature type="compositionally biased region" description="Acidic residues" evidence="8">
    <location>
        <begin position="520"/>
        <end position="531"/>
    </location>
</feature>
<dbReference type="Pfam" id="PF21193">
    <property type="entry name" value="NMD_SH3"/>
    <property type="match status" value="1"/>
</dbReference>
<evidence type="ECO:0000313" key="12">
    <source>
        <dbReference type="EMBL" id="CAE0710185.1"/>
    </source>
</evidence>
<accession>A0A7S4ABJ5</accession>
<dbReference type="InterPro" id="IPR039768">
    <property type="entry name" value="Nmd3"/>
</dbReference>
<dbReference type="GO" id="GO:0005737">
    <property type="term" value="C:cytoplasm"/>
    <property type="evidence" value="ECO:0007669"/>
    <property type="project" value="UniProtKB-SubCell"/>
</dbReference>
<feature type="domain" description="Nmd3 N-terminal" evidence="9">
    <location>
        <begin position="23"/>
        <end position="258"/>
    </location>
</feature>
<comment type="similarity">
    <text evidence="1 7">Belongs to the NMD3 family.</text>
</comment>
<keyword evidence="3 7" id="KW-0813">Transport</keyword>
<dbReference type="InterPro" id="IPR048898">
    <property type="entry name" value="OB_NMD3"/>
</dbReference>
<evidence type="ECO:0000259" key="10">
    <source>
        <dbReference type="Pfam" id="PF21192"/>
    </source>
</evidence>
<keyword evidence="6 7" id="KW-0539">Nucleus</keyword>
<feature type="compositionally biased region" description="Basic and acidic residues" evidence="8">
    <location>
        <begin position="571"/>
        <end position="589"/>
    </location>
</feature>
<name>A0A7S4ABJ5_9STRA</name>
<evidence type="ECO:0000256" key="5">
    <source>
        <dbReference type="ARBA" id="ARBA00022927"/>
    </source>
</evidence>
<feature type="region of interest" description="Disordered" evidence="8">
    <location>
        <begin position="501"/>
        <end position="602"/>
    </location>
</feature>
<dbReference type="PANTHER" id="PTHR12746">
    <property type="entry name" value="NONSENSE-MEDIATED MRNA DECAY PROTEIN 3"/>
    <property type="match status" value="1"/>
</dbReference>
<evidence type="ECO:0000259" key="11">
    <source>
        <dbReference type="Pfam" id="PF21193"/>
    </source>
</evidence>
<dbReference type="GO" id="GO:0000055">
    <property type="term" value="P:ribosomal large subunit export from nucleus"/>
    <property type="evidence" value="ECO:0007669"/>
    <property type="project" value="TreeGrafter"/>
</dbReference>
<dbReference type="AlphaFoldDB" id="A0A7S4ABJ5"/>
<sequence length="602" mass="67861">MEGPHAAADAADNPMNHFVQVLCCVCGIPIAPNSANTCASCLASSSDITHGISTEATLHQCRSCQRWHKEAGKWMSCGLESRELMALCLANISGMKATKGNNHRTRLIDAAWIWTEPHSMRLKVRLTIQKEVQKGTILQQSFTVVFVVRNQQCLECQAEYRQGSWKSLVQVRQRVSHKRTFLYLEQAILKHGAHRGSLSIETFQDGMDFYFPDKGKAARFISFLENAVPTKLKTSKKLIGTDDKSNISNYKYTNYVEICPLCKDDLLYLPARTARNHGNISRLVMVKAISNVIHLIDPLSGQMAQLSAETFWRDPLRPIITAARSRMRRFVVLGKEPVFLRHNVSRRSASRKQRSRLASLTLAQEDDLGINDRQFEERSHVGYLMKAGDVCVGFDLTETQFVEEEAENMRSSGKLPDVVVIRKLYGGVANGDADAAKKRKWKLKRLDAKVAESMKSARAAKKDTEAEDIDEEDFMREVEADREMRDQMYLYKSEVLKKEEEKGKVDDATMDGDVKKTVSGEEEEDDYDDDQEIKLDELLDGLVIDDGPDPEDAPPEEFAEFLEEGGQAAKDGIKYVGRDESRQIKDKEVAIPQSTFGKEYGA</sequence>
<gene>
    <name evidence="12" type="ORF">PAUS00366_LOCUS2905</name>
</gene>
<evidence type="ECO:0000256" key="3">
    <source>
        <dbReference type="ARBA" id="ARBA00022448"/>
    </source>
</evidence>
<dbReference type="Pfam" id="PF21192">
    <property type="entry name" value="OB_NMD3"/>
    <property type="match status" value="1"/>
</dbReference>
<evidence type="ECO:0000256" key="6">
    <source>
        <dbReference type="ARBA" id="ARBA00023242"/>
    </source>
</evidence>
<organism evidence="12">
    <name type="scientific">Pseudo-nitzschia australis</name>
    <dbReference type="NCBI Taxonomy" id="44445"/>
    <lineage>
        <taxon>Eukaryota</taxon>
        <taxon>Sar</taxon>
        <taxon>Stramenopiles</taxon>
        <taxon>Ochrophyta</taxon>
        <taxon>Bacillariophyta</taxon>
        <taxon>Bacillariophyceae</taxon>
        <taxon>Bacillariophycidae</taxon>
        <taxon>Bacillariales</taxon>
        <taxon>Bacillariaceae</taxon>
        <taxon>Pseudo-nitzschia</taxon>
    </lineage>
</organism>
<reference evidence="12" key="1">
    <citation type="submission" date="2021-01" db="EMBL/GenBank/DDBJ databases">
        <authorList>
            <person name="Corre E."/>
            <person name="Pelletier E."/>
            <person name="Niang G."/>
            <person name="Scheremetjew M."/>
            <person name="Finn R."/>
            <person name="Kale V."/>
            <person name="Holt S."/>
            <person name="Cochrane G."/>
            <person name="Meng A."/>
            <person name="Brown T."/>
            <person name="Cohen L."/>
        </authorList>
    </citation>
    <scope>NUCLEOTIDE SEQUENCE</scope>
    <source>
        <strain evidence="12">10249 10 AB</strain>
    </source>
</reference>
<dbReference type="GO" id="GO:0015031">
    <property type="term" value="P:protein transport"/>
    <property type="evidence" value="ECO:0007669"/>
    <property type="project" value="UniProtKB-KW"/>
</dbReference>
<dbReference type="InterPro" id="IPR048899">
    <property type="entry name" value="NMD_SH3"/>
</dbReference>
<dbReference type="Pfam" id="PF04981">
    <property type="entry name" value="NMD3"/>
    <property type="match status" value="1"/>
</dbReference>
<evidence type="ECO:0000259" key="9">
    <source>
        <dbReference type="Pfam" id="PF04981"/>
    </source>
</evidence>
<protein>
    <recommendedName>
        <fullName evidence="2 7">60S ribosomal export protein NMD3</fullName>
    </recommendedName>
</protein>
<feature type="domain" description="60S ribosomal export protein NMD3 SH3" evidence="11">
    <location>
        <begin position="261"/>
        <end position="308"/>
    </location>
</feature>
<dbReference type="PANTHER" id="PTHR12746:SF2">
    <property type="entry name" value="60S RIBOSOMAL EXPORT PROTEIN NMD3"/>
    <property type="match status" value="1"/>
</dbReference>
<dbReference type="InterPro" id="IPR007064">
    <property type="entry name" value="Nmd3_N"/>
</dbReference>
<comment type="subcellular location">
    <subcellularLocation>
        <location evidence="7">Cytoplasm</location>
    </subcellularLocation>
    <subcellularLocation>
        <location evidence="7">Nucleus</location>
    </subcellularLocation>
</comment>
<dbReference type="GO" id="GO:0005634">
    <property type="term" value="C:nucleus"/>
    <property type="evidence" value="ECO:0007669"/>
    <property type="project" value="UniProtKB-SubCell"/>
</dbReference>